<proteinExistence type="predicted"/>
<protein>
    <submittedName>
        <fullName evidence="1">Uncharacterized protein</fullName>
    </submittedName>
</protein>
<accession>A0A9P1I5N4</accession>
<name>A0A9P1I5N4_9PELO</name>
<gene>
    <name evidence="1" type="ORF">CAMP_LOCUS1416</name>
</gene>
<organism evidence="1 2">
    <name type="scientific">Caenorhabditis angaria</name>
    <dbReference type="NCBI Taxonomy" id="860376"/>
    <lineage>
        <taxon>Eukaryota</taxon>
        <taxon>Metazoa</taxon>
        <taxon>Ecdysozoa</taxon>
        <taxon>Nematoda</taxon>
        <taxon>Chromadorea</taxon>
        <taxon>Rhabditida</taxon>
        <taxon>Rhabditina</taxon>
        <taxon>Rhabditomorpha</taxon>
        <taxon>Rhabditoidea</taxon>
        <taxon>Rhabditidae</taxon>
        <taxon>Peloderinae</taxon>
        <taxon>Caenorhabditis</taxon>
    </lineage>
</organism>
<evidence type="ECO:0000313" key="2">
    <source>
        <dbReference type="Proteomes" id="UP001152747"/>
    </source>
</evidence>
<dbReference type="Proteomes" id="UP001152747">
    <property type="component" value="Unassembled WGS sequence"/>
</dbReference>
<reference evidence="1" key="1">
    <citation type="submission" date="2022-11" db="EMBL/GenBank/DDBJ databases">
        <authorList>
            <person name="Kikuchi T."/>
        </authorList>
    </citation>
    <scope>NUCLEOTIDE SEQUENCE</scope>
    <source>
        <strain evidence="1">PS1010</strain>
    </source>
</reference>
<evidence type="ECO:0000313" key="1">
    <source>
        <dbReference type="EMBL" id="CAI5438779.1"/>
    </source>
</evidence>
<dbReference type="AlphaFoldDB" id="A0A9P1I5N4"/>
<comment type="caution">
    <text evidence="1">The sequence shown here is derived from an EMBL/GenBank/DDBJ whole genome shotgun (WGS) entry which is preliminary data.</text>
</comment>
<sequence>MQTTSQSVGMETVHIARHLRLSMFEAMFSTEMAGWTSSTTIFLIKFVRFYNHQPTLRSLENNTSPSTLRHPQDSDK</sequence>
<keyword evidence="2" id="KW-1185">Reference proteome</keyword>
<dbReference type="EMBL" id="CANHGI010000001">
    <property type="protein sequence ID" value="CAI5438779.1"/>
    <property type="molecule type" value="Genomic_DNA"/>
</dbReference>